<dbReference type="Gene3D" id="3.40.50.300">
    <property type="entry name" value="P-loop containing nucleotide triphosphate hydrolases"/>
    <property type="match status" value="1"/>
</dbReference>
<feature type="domain" description="G" evidence="3">
    <location>
        <begin position="128"/>
        <end position="207"/>
    </location>
</feature>
<dbReference type="AlphaFoldDB" id="A0A2C5XZT6"/>
<dbReference type="OrthoDB" id="269151at2759"/>
<proteinExistence type="predicted"/>
<evidence type="ECO:0000259" key="3">
    <source>
        <dbReference type="Pfam" id="PF01926"/>
    </source>
</evidence>
<evidence type="ECO:0000256" key="1">
    <source>
        <dbReference type="ARBA" id="ARBA00022741"/>
    </source>
</evidence>
<dbReference type="GO" id="GO:0005525">
    <property type="term" value="F:GTP binding"/>
    <property type="evidence" value="ECO:0007669"/>
    <property type="project" value="UniProtKB-KW"/>
</dbReference>
<name>A0A2C5XZT6_9HYPO</name>
<evidence type="ECO:0000256" key="2">
    <source>
        <dbReference type="ARBA" id="ARBA00023134"/>
    </source>
</evidence>
<evidence type="ECO:0000313" key="4">
    <source>
        <dbReference type="EMBL" id="PHH60903.1"/>
    </source>
</evidence>
<organism evidence="4 5">
    <name type="scientific">Ophiocordyceps australis</name>
    <dbReference type="NCBI Taxonomy" id="1399860"/>
    <lineage>
        <taxon>Eukaryota</taxon>
        <taxon>Fungi</taxon>
        <taxon>Dikarya</taxon>
        <taxon>Ascomycota</taxon>
        <taxon>Pezizomycotina</taxon>
        <taxon>Sordariomycetes</taxon>
        <taxon>Hypocreomycetidae</taxon>
        <taxon>Hypocreales</taxon>
        <taxon>Ophiocordycipitaceae</taxon>
        <taxon>Ophiocordyceps</taxon>
    </lineage>
</organism>
<dbReference type="Pfam" id="PF01926">
    <property type="entry name" value="MMR_HSR1"/>
    <property type="match status" value="1"/>
</dbReference>
<dbReference type="STRING" id="1399860.A0A2C5XZT6"/>
<dbReference type="InterPro" id="IPR027417">
    <property type="entry name" value="P-loop_NTPase"/>
</dbReference>
<dbReference type="InterPro" id="IPR023179">
    <property type="entry name" value="GTP-bd_ortho_bundle_sf"/>
</dbReference>
<dbReference type="GO" id="GO:0005739">
    <property type="term" value="C:mitochondrion"/>
    <property type="evidence" value="ECO:0007669"/>
    <property type="project" value="TreeGrafter"/>
</dbReference>
<dbReference type="GO" id="GO:0032543">
    <property type="term" value="P:mitochondrial translation"/>
    <property type="evidence" value="ECO:0007669"/>
    <property type="project" value="TreeGrafter"/>
</dbReference>
<keyword evidence="2" id="KW-0342">GTP-binding</keyword>
<accession>A0A2C5XZT6</accession>
<dbReference type="GO" id="GO:0003924">
    <property type="term" value="F:GTPase activity"/>
    <property type="evidence" value="ECO:0007669"/>
    <property type="project" value="TreeGrafter"/>
</dbReference>
<dbReference type="PANTHER" id="PTHR45782">
    <property type="entry name" value="MITOCHONDRIAL RIBOSOME-ASSOCIATED GTPASE 1"/>
    <property type="match status" value="1"/>
</dbReference>
<gene>
    <name evidence="4" type="ORF">CDD81_1064</name>
</gene>
<protein>
    <recommendedName>
        <fullName evidence="3">G domain-containing protein</fullName>
    </recommendedName>
</protein>
<sequence length="341" mass="37023">MASFVPRSSFAFASTIPKTYFIGHHVTGIQKMGQLLPTIGLIVECRDSRLPLSTKNGVLDRLVAGRQRLVVYTKSDLGATTAQAQKHLAGLCRDPVVFWAKNKPQSTRSIIAHFRSLAHRQDSILALRVLIIGMPNVGKSSLLNSLRCHGASNPRTGSTHKVAPTSNHAGCTRKVGTPVCIVPSHDKGGVAAGVYLLDSPGVFQPFVQDAETMVKIALALGVKNGLVHDEILADYLLYRLNLWDPALYQRYCPPTNDIDVVLGCIAKRLGKLKAGGLPNIAQAAAQFLNQWRIGALGHNILDDISDTALTLHEALLHEPPLSLNQARKSHAQQLKLNRMPT</sequence>
<keyword evidence="5" id="KW-1185">Reference proteome</keyword>
<comment type="caution">
    <text evidence="4">The sequence shown here is derived from an EMBL/GenBank/DDBJ whole genome shotgun (WGS) entry which is preliminary data.</text>
</comment>
<dbReference type="EMBL" id="NJET01000124">
    <property type="protein sequence ID" value="PHH60903.1"/>
    <property type="molecule type" value="Genomic_DNA"/>
</dbReference>
<keyword evidence="1" id="KW-0547">Nucleotide-binding</keyword>
<dbReference type="InterPro" id="IPR006073">
    <property type="entry name" value="GTP-bd"/>
</dbReference>
<evidence type="ECO:0000313" key="5">
    <source>
        <dbReference type="Proteomes" id="UP000226192"/>
    </source>
</evidence>
<dbReference type="Proteomes" id="UP000226192">
    <property type="component" value="Unassembled WGS sequence"/>
</dbReference>
<dbReference type="PANTHER" id="PTHR45782:SF4">
    <property type="entry name" value="MITOCHONDRIAL RIBOSOME-ASSOCIATED GTPASE 1"/>
    <property type="match status" value="1"/>
</dbReference>
<dbReference type="Gene3D" id="1.10.1580.10">
    <property type="match status" value="1"/>
</dbReference>
<dbReference type="SUPFAM" id="SSF52540">
    <property type="entry name" value="P-loop containing nucleoside triphosphate hydrolases"/>
    <property type="match status" value="1"/>
</dbReference>
<reference evidence="4 5" key="1">
    <citation type="submission" date="2017-06" db="EMBL/GenBank/DDBJ databases">
        <title>Ant-infecting Ophiocordyceps genomes reveal a high diversity of potential behavioral manipulation genes and a possible major role for enterotoxins.</title>
        <authorList>
            <person name="De Bekker C."/>
            <person name="Evans H.C."/>
            <person name="Brachmann A."/>
            <person name="Hughes D.P."/>
        </authorList>
    </citation>
    <scope>NUCLEOTIDE SEQUENCE [LARGE SCALE GENOMIC DNA]</scope>
    <source>
        <strain evidence="4 5">Map64</strain>
    </source>
</reference>